<dbReference type="RefSeq" id="WP_380688995.1">
    <property type="nucleotide sequence ID" value="NZ_JBHRSS010000003.1"/>
</dbReference>
<feature type="signal peptide" evidence="1">
    <location>
        <begin position="1"/>
        <end position="33"/>
    </location>
</feature>
<organism evidence="2 3">
    <name type="scientific">Salinisphaera aquimarina</name>
    <dbReference type="NCBI Taxonomy" id="2094031"/>
    <lineage>
        <taxon>Bacteria</taxon>
        <taxon>Pseudomonadati</taxon>
        <taxon>Pseudomonadota</taxon>
        <taxon>Gammaproteobacteria</taxon>
        <taxon>Salinisphaerales</taxon>
        <taxon>Salinisphaeraceae</taxon>
        <taxon>Salinisphaera</taxon>
    </lineage>
</organism>
<dbReference type="PANTHER" id="PTHR36057">
    <property type="match status" value="1"/>
</dbReference>
<keyword evidence="1" id="KW-0732">Signal</keyword>
<dbReference type="PROSITE" id="PS51257">
    <property type="entry name" value="PROKAR_LIPOPROTEIN"/>
    <property type="match status" value="1"/>
</dbReference>
<evidence type="ECO:0000256" key="1">
    <source>
        <dbReference type="SAM" id="SignalP"/>
    </source>
</evidence>
<dbReference type="SUPFAM" id="SSF52833">
    <property type="entry name" value="Thioredoxin-like"/>
    <property type="match status" value="1"/>
</dbReference>
<dbReference type="Pfam" id="PF06764">
    <property type="entry name" value="DUF1223"/>
    <property type="match status" value="1"/>
</dbReference>
<proteinExistence type="predicted"/>
<gene>
    <name evidence="2" type="ORF">ACFOSU_09970</name>
</gene>
<feature type="chain" id="PRO_5045297490" evidence="1">
    <location>
        <begin position="34"/>
        <end position="270"/>
    </location>
</feature>
<dbReference type="InterPro" id="IPR010634">
    <property type="entry name" value="DUF1223"/>
</dbReference>
<evidence type="ECO:0000313" key="3">
    <source>
        <dbReference type="Proteomes" id="UP001595462"/>
    </source>
</evidence>
<dbReference type="InterPro" id="IPR036249">
    <property type="entry name" value="Thioredoxin-like_sf"/>
</dbReference>
<accession>A0ABV7ERU6</accession>
<comment type="caution">
    <text evidence="2">The sequence shown here is derived from an EMBL/GenBank/DDBJ whole genome shotgun (WGS) entry which is preliminary data.</text>
</comment>
<keyword evidence="3" id="KW-1185">Reference proteome</keyword>
<dbReference type="EMBL" id="JBHRSS010000003">
    <property type="protein sequence ID" value="MFC3104221.1"/>
    <property type="molecule type" value="Genomic_DNA"/>
</dbReference>
<dbReference type="Proteomes" id="UP001595462">
    <property type="component" value="Unassembled WGS sequence"/>
</dbReference>
<dbReference type="PANTHER" id="PTHR36057:SF1">
    <property type="entry name" value="LIPOPROTEIN LIPID ATTACHMENT SITE-LIKE PROTEIN, PUTATIVE (DUF1223)-RELATED"/>
    <property type="match status" value="1"/>
</dbReference>
<sequence length="270" mass="29206">MITESTRSGTLLGGGSILVVAASLLAACSVALAQAGPTQSFESGVKQTTLLELYTAEGCSSCPPADAWLGRFTDNDALWHRIVPVAFHVTYWDQYGWVDPYARTEYTRRQRDYASRRSNGVAYTPNFIRNGHDWRLWFRHPRPSPIEPLDVEADAGVLRVTLDGDAVGALFAPPATIDGALDLHIAVLAFGLSKVISAGENTGRRLRHDFVVIGENTTPLVDADSGYTATAILPATMTVDASRYAFAAWVESRANMQTYQATGGWLAAAP</sequence>
<evidence type="ECO:0000313" key="2">
    <source>
        <dbReference type="EMBL" id="MFC3104221.1"/>
    </source>
</evidence>
<name>A0ABV7ERU6_9GAMM</name>
<protein>
    <submittedName>
        <fullName evidence="2">DUF1223 domain-containing protein</fullName>
    </submittedName>
</protein>
<reference evidence="3" key="1">
    <citation type="journal article" date="2019" name="Int. J. Syst. Evol. Microbiol.">
        <title>The Global Catalogue of Microorganisms (GCM) 10K type strain sequencing project: providing services to taxonomists for standard genome sequencing and annotation.</title>
        <authorList>
            <consortium name="The Broad Institute Genomics Platform"/>
            <consortium name="The Broad Institute Genome Sequencing Center for Infectious Disease"/>
            <person name="Wu L."/>
            <person name="Ma J."/>
        </authorList>
    </citation>
    <scope>NUCLEOTIDE SEQUENCE [LARGE SCALE GENOMIC DNA]</scope>
    <source>
        <strain evidence="3">KCTC 52640</strain>
    </source>
</reference>